<dbReference type="NCBIfam" id="NF002060">
    <property type="entry name" value="PRK00892.1"/>
    <property type="match status" value="1"/>
</dbReference>
<keyword evidence="5 7" id="KW-0443">Lipid metabolism</keyword>
<dbReference type="EMBL" id="CP109967">
    <property type="protein sequence ID" value="WAJ72355.1"/>
    <property type="molecule type" value="Genomic_DNA"/>
</dbReference>
<keyword evidence="9" id="KW-0614">Plasmid</keyword>
<comment type="pathway">
    <text evidence="7">Bacterial outer membrane biogenesis; LPS lipid A biosynthesis.</text>
</comment>
<dbReference type="Pfam" id="PF04613">
    <property type="entry name" value="LpxD"/>
    <property type="match status" value="1"/>
</dbReference>
<evidence type="ECO:0000256" key="6">
    <source>
        <dbReference type="ARBA" id="ARBA00023315"/>
    </source>
</evidence>
<evidence type="ECO:0000256" key="7">
    <source>
        <dbReference type="HAMAP-Rule" id="MF_00523"/>
    </source>
</evidence>
<comment type="function">
    <text evidence="7">Catalyzes the N-acylation of UDP-3-O-acylglucosamine using 3-hydroxyacyl-ACP as the acyl donor. Is involved in the biosynthesis of lipid A, a phosphorylated glycolipid that anchors the lipopolysaccharide to the outer membrane of the cell.</text>
</comment>
<dbReference type="PANTHER" id="PTHR43378:SF2">
    <property type="entry name" value="UDP-3-O-ACYLGLUCOSAMINE N-ACYLTRANSFERASE 1, MITOCHONDRIAL-RELATED"/>
    <property type="match status" value="1"/>
</dbReference>
<protein>
    <recommendedName>
        <fullName evidence="7">UDP-3-O-acylglucosamine N-acyltransferase</fullName>
        <ecNumber evidence="7">2.3.1.191</ecNumber>
    </recommendedName>
</protein>
<dbReference type="InterPro" id="IPR020573">
    <property type="entry name" value="UDP_GlcNAc_AcTrfase_non-rep"/>
</dbReference>
<comment type="catalytic activity">
    <reaction evidence="7">
        <text>a UDP-3-O-[(3R)-3-hydroxyacyl]-alpha-D-glucosamine + a (3R)-hydroxyacyl-[ACP] = a UDP-2-N,3-O-bis[(3R)-3-hydroxyacyl]-alpha-D-glucosamine + holo-[ACP] + H(+)</text>
        <dbReference type="Rhea" id="RHEA:53836"/>
        <dbReference type="Rhea" id="RHEA-COMP:9685"/>
        <dbReference type="Rhea" id="RHEA-COMP:9945"/>
        <dbReference type="ChEBI" id="CHEBI:15378"/>
        <dbReference type="ChEBI" id="CHEBI:64479"/>
        <dbReference type="ChEBI" id="CHEBI:78827"/>
        <dbReference type="ChEBI" id="CHEBI:137740"/>
        <dbReference type="ChEBI" id="CHEBI:137748"/>
        <dbReference type="EC" id="2.3.1.191"/>
    </reaction>
</comment>
<reference evidence="9" key="1">
    <citation type="submission" date="2022-10" db="EMBL/GenBank/DDBJ databases">
        <title>Catenovulum adriacola sp. nov. isolated in the Harbour of Susak.</title>
        <authorList>
            <person name="Schoch T."/>
            <person name="Reich S.J."/>
            <person name="Stoeferle S."/>
            <person name="Flaiz M."/>
            <person name="Kazda M."/>
            <person name="Riedel C.U."/>
            <person name="Duerre P."/>
        </authorList>
    </citation>
    <scope>NUCLEOTIDE SEQUENCE</scope>
    <source>
        <strain evidence="9">TS8</strain>
        <plasmid evidence="9">pCadTS8_2</plasmid>
    </source>
</reference>
<geneLocation type="plasmid" evidence="9 10">
    <name>pCadTS8_2</name>
</geneLocation>
<evidence type="ECO:0000259" key="8">
    <source>
        <dbReference type="Pfam" id="PF04613"/>
    </source>
</evidence>
<organism evidence="9 10">
    <name type="scientific">Catenovulum adriaticum</name>
    <dbReference type="NCBI Taxonomy" id="2984846"/>
    <lineage>
        <taxon>Bacteria</taxon>
        <taxon>Pseudomonadati</taxon>
        <taxon>Pseudomonadota</taxon>
        <taxon>Gammaproteobacteria</taxon>
        <taxon>Alteromonadales</taxon>
        <taxon>Alteromonadaceae</taxon>
        <taxon>Catenovulum</taxon>
    </lineage>
</organism>
<dbReference type="InterPro" id="IPR011004">
    <property type="entry name" value="Trimer_LpxA-like_sf"/>
</dbReference>
<dbReference type="Gene3D" id="2.160.10.10">
    <property type="entry name" value="Hexapeptide repeat proteins"/>
    <property type="match status" value="1"/>
</dbReference>
<proteinExistence type="inferred from homology"/>
<evidence type="ECO:0000256" key="5">
    <source>
        <dbReference type="ARBA" id="ARBA00023098"/>
    </source>
</evidence>
<keyword evidence="6 7" id="KW-0012">Acyltransferase</keyword>
<dbReference type="InterPro" id="IPR001451">
    <property type="entry name" value="Hexapep"/>
</dbReference>
<dbReference type="Gene3D" id="3.40.1390.10">
    <property type="entry name" value="MurE/MurF, N-terminal domain"/>
    <property type="match status" value="1"/>
</dbReference>
<dbReference type="InterPro" id="IPR007691">
    <property type="entry name" value="LpxD"/>
</dbReference>
<dbReference type="GO" id="GO:0103118">
    <property type="term" value="F:UDP-3-O-[(3R)-3-hydroxyacyl]-glucosamine N-acyltransferase activity"/>
    <property type="evidence" value="ECO:0007669"/>
    <property type="project" value="UniProtKB-EC"/>
</dbReference>
<feature type="domain" description="UDP-3-O-[3-hydroxymyristoyl] glucosamine N-acyltransferase non-repeat region" evidence="8">
    <location>
        <begin position="22"/>
        <end position="89"/>
    </location>
</feature>
<dbReference type="HAMAP" id="MF_00523">
    <property type="entry name" value="LpxD"/>
    <property type="match status" value="1"/>
</dbReference>
<evidence type="ECO:0000313" key="9">
    <source>
        <dbReference type="EMBL" id="WAJ72355.1"/>
    </source>
</evidence>
<dbReference type="EC" id="2.3.1.191" evidence="7"/>
<dbReference type="Proteomes" id="UP001163726">
    <property type="component" value="Plasmid pCadTS8_2"/>
</dbReference>
<comment type="subunit">
    <text evidence="7">Homotrimer.</text>
</comment>
<keyword evidence="3 7" id="KW-0808">Transferase</keyword>
<evidence type="ECO:0000256" key="3">
    <source>
        <dbReference type="ARBA" id="ARBA00022679"/>
    </source>
</evidence>
<keyword evidence="4 7" id="KW-0677">Repeat</keyword>
<keyword evidence="10" id="KW-1185">Reference proteome</keyword>
<comment type="similarity">
    <text evidence="7">Belongs to the transferase hexapeptide repeat family. LpxD subfamily.</text>
</comment>
<name>A0ABY7AV15_9ALTE</name>
<evidence type="ECO:0000256" key="1">
    <source>
        <dbReference type="ARBA" id="ARBA00022516"/>
    </source>
</evidence>
<feature type="active site" description="Proton acceptor" evidence="7">
    <location>
        <position position="239"/>
    </location>
</feature>
<dbReference type="CDD" id="cd03352">
    <property type="entry name" value="LbH_LpxD"/>
    <property type="match status" value="1"/>
</dbReference>
<accession>A0ABY7AV15</accession>
<dbReference type="Gene3D" id="1.20.5.170">
    <property type="match status" value="1"/>
</dbReference>
<keyword evidence="1 7" id="KW-0444">Lipid biosynthesis</keyword>
<dbReference type="RefSeq" id="WP_268077109.1">
    <property type="nucleotide sequence ID" value="NZ_CP109967.1"/>
</dbReference>
<dbReference type="PANTHER" id="PTHR43378">
    <property type="entry name" value="UDP-3-O-ACYLGLUCOSAMINE N-ACYLTRANSFERASE"/>
    <property type="match status" value="1"/>
</dbReference>
<evidence type="ECO:0000256" key="4">
    <source>
        <dbReference type="ARBA" id="ARBA00022737"/>
    </source>
</evidence>
<dbReference type="SUPFAM" id="SSF51161">
    <property type="entry name" value="Trimeric LpxA-like enzymes"/>
    <property type="match status" value="1"/>
</dbReference>
<evidence type="ECO:0000256" key="2">
    <source>
        <dbReference type="ARBA" id="ARBA00022556"/>
    </source>
</evidence>
<evidence type="ECO:0000313" key="10">
    <source>
        <dbReference type="Proteomes" id="UP001163726"/>
    </source>
</evidence>
<dbReference type="NCBIfam" id="TIGR01853">
    <property type="entry name" value="lipid_A_lpxD"/>
    <property type="match status" value="1"/>
</dbReference>
<sequence>MTAIKLSELASRVGAELVGDGDHIVETVGSIDDATASQVTFLTNSRYVDTLKTTQAGVVILKPADAENFKGNQLLSDNPYLTYALVAQLLDSTPAVANSISQQAHIDASAKVASSANIAAFAVVSKGAQIAEHCQIGANCFIGENVVIGQGSKLYPNSVIYHDVVLGKNCIIHSGAVVGSDGFGYAPDQGRWIKIPQVGTVIIEDEVEIGANTAIDRGAIHNTVIKAGVKIDNLVHIAHNVSLGENTALAAGTKIAGSTKVGERCTFAGCVAVNGHIEIGDDVHFTGTSMVTTSFKNAGVYSSGIPAVANKDWRKNTARLRKIDILYDKVKQLEAELKNLQQ</sequence>
<dbReference type="Pfam" id="PF00132">
    <property type="entry name" value="Hexapep"/>
    <property type="match status" value="2"/>
</dbReference>
<keyword evidence="2 7" id="KW-0441">Lipid A biosynthesis</keyword>
<gene>
    <name evidence="7 9" type="primary">lpxD</name>
    <name evidence="9" type="ORF">OLW01_16585</name>
</gene>